<dbReference type="AlphaFoldDB" id="A0A4Z0A1A2"/>
<gene>
    <name evidence="2" type="ORF">EWM64_g3909</name>
</gene>
<comment type="caution">
    <text evidence="2">The sequence shown here is derived from an EMBL/GenBank/DDBJ whole genome shotgun (WGS) entry which is preliminary data.</text>
</comment>
<evidence type="ECO:0000313" key="2">
    <source>
        <dbReference type="EMBL" id="TFY80103.1"/>
    </source>
</evidence>
<feature type="non-terminal residue" evidence="2">
    <location>
        <position position="1"/>
    </location>
</feature>
<reference evidence="2 3" key="1">
    <citation type="submission" date="2019-02" db="EMBL/GenBank/DDBJ databases">
        <title>Genome sequencing of the rare red list fungi Hericium alpestre (H. flagellum).</title>
        <authorList>
            <person name="Buettner E."/>
            <person name="Kellner H."/>
        </authorList>
    </citation>
    <scope>NUCLEOTIDE SEQUENCE [LARGE SCALE GENOMIC DNA]</scope>
    <source>
        <strain evidence="2 3">DSM 108284</strain>
    </source>
</reference>
<proteinExistence type="predicted"/>
<protein>
    <submittedName>
        <fullName evidence="2">Uncharacterized protein</fullName>
    </submittedName>
</protein>
<evidence type="ECO:0000313" key="3">
    <source>
        <dbReference type="Proteomes" id="UP000298061"/>
    </source>
</evidence>
<keyword evidence="3" id="KW-1185">Reference proteome</keyword>
<organism evidence="2 3">
    <name type="scientific">Hericium alpestre</name>
    <dbReference type="NCBI Taxonomy" id="135208"/>
    <lineage>
        <taxon>Eukaryota</taxon>
        <taxon>Fungi</taxon>
        <taxon>Dikarya</taxon>
        <taxon>Basidiomycota</taxon>
        <taxon>Agaricomycotina</taxon>
        <taxon>Agaricomycetes</taxon>
        <taxon>Russulales</taxon>
        <taxon>Hericiaceae</taxon>
        <taxon>Hericium</taxon>
    </lineage>
</organism>
<feature type="compositionally biased region" description="Acidic residues" evidence="1">
    <location>
        <begin position="88"/>
        <end position="99"/>
    </location>
</feature>
<dbReference type="EMBL" id="SFCI01000392">
    <property type="protein sequence ID" value="TFY80103.1"/>
    <property type="molecule type" value="Genomic_DNA"/>
</dbReference>
<sequence length="251" mass="27062">VRVEKIVVLGLARKPSSVVLAGKELEWAFVPGVAAAGKKEGTASVLTIKDPRVGVASDWEIVIKATIDEDLQSALSARLPKPAGPPPSDDDDDDDPDMNAEEYATYTAVPHIQIVITPPLPSRQSLPESMRLALDAILASAPIAEQSDDSHSVAGDECPLSLDEDSTHAPPFPTISACPDWPAAPVLAPPHHSQTHHPPPAVIDTAEEPPTRNERLRRADSQMVLRRPMHVQKRSTLPDGTLVTLRRRSRS</sequence>
<evidence type="ECO:0000256" key="1">
    <source>
        <dbReference type="SAM" id="MobiDB-lite"/>
    </source>
</evidence>
<dbReference type="Proteomes" id="UP000298061">
    <property type="component" value="Unassembled WGS sequence"/>
</dbReference>
<name>A0A4Z0A1A2_9AGAM</name>
<dbReference type="OrthoDB" id="2751174at2759"/>
<feature type="region of interest" description="Disordered" evidence="1">
    <location>
        <begin position="183"/>
        <end position="251"/>
    </location>
</feature>
<accession>A0A4Z0A1A2</accession>
<feature type="region of interest" description="Disordered" evidence="1">
    <location>
        <begin position="77"/>
        <end position="99"/>
    </location>
</feature>
<feature type="compositionally biased region" description="Basic and acidic residues" evidence="1">
    <location>
        <begin position="209"/>
        <end position="220"/>
    </location>
</feature>
<dbReference type="STRING" id="135208.A0A4Z0A1A2"/>